<dbReference type="AlphaFoldDB" id="A0AAD9UMK3"/>
<protein>
    <submittedName>
        <fullName evidence="1">Uncharacterized protein</fullName>
    </submittedName>
</protein>
<evidence type="ECO:0000313" key="2">
    <source>
        <dbReference type="Proteomes" id="UP001214638"/>
    </source>
</evidence>
<evidence type="ECO:0000313" key="1">
    <source>
        <dbReference type="EMBL" id="KAK2194815.1"/>
    </source>
</evidence>
<organism evidence="1 2">
    <name type="scientific">Babesia duncani</name>
    <dbReference type="NCBI Taxonomy" id="323732"/>
    <lineage>
        <taxon>Eukaryota</taxon>
        <taxon>Sar</taxon>
        <taxon>Alveolata</taxon>
        <taxon>Apicomplexa</taxon>
        <taxon>Aconoidasida</taxon>
        <taxon>Piroplasmida</taxon>
        <taxon>Babesiidae</taxon>
        <taxon>Babesia</taxon>
    </lineage>
</organism>
<dbReference type="EMBL" id="JALLKP010000040">
    <property type="protein sequence ID" value="KAK2194815.1"/>
    <property type="molecule type" value="Genomic_DNA"/>
</dbReference>
<keyword evidence="2" id="KW-1185">Reference proteome</keyword>
<comment type="caution">
    <text evidence="1">The sequence shown here is derived from an EMBL/GenBank/DDBJ whole genome shotgun (WGS) entry which is preliminary data.</text>
</comment>
<feature type="non-terminal residue" evidence="1">
    <location>
        <position position="1"/>
    </location>
</feature>
<dbReference type="KEGG" id="bdw:94338000"/>
<accession>A0AAD9UMK3</accession>
<sequence length="61" mass="6402">MSNKTEETIIGSTGSDEVEIKEEQVVKVIETTTAGKATAEKVASISQNVKVIRQPPGGVST</sequence>
<reference evidence="1" key="1">
    <citation type="journal article" date="2023" name="Nat. Microbiol.">
        <title>Babesia duncani multi-omics identifies virulence factors and drug targets.</title>
        <authorList>
            <person name="Singh P."/>
            <person name="Lonardi S."/>
            <person name="Liang Q."/>
            <person name="Vydyam P."/>
            <person name="Khabirova E."/>
            <person name="Fang T."/>
            <person name="Gihaz S."/>
            <person name="Thekkiniath J."/>
            <person name="Munshi M."/>
            <person name="Abel S."/>
            <person name="Ciampossin L."/>
            <person name="Batugedara G."/>
            <person name="Gupta M."/>
            <person name="Lu X.M."/>
            <person name="Lenz T."/>
            <person name="Chakravarty S."/>
            <person name="Cornillot E."/>
            <person name="Hu Y."/>
            <person name="Ma W."/>
            <person name="Gonzalez L.M."/>
            <person name="Sanchez S."/>
            <person name="Estrada K."/>
            <person name="Sanchez-Flores A."/>
            <person name="Montero E."/>
            <person name="Harb O.S."/>
            <person name="Le Roch K.G."/>
            <person name="Mamoun C.B."/>
        </authorList>
    </citation>
    <scope>NUCLEOTIDE SEQUENCE</scope>
    <source>
        <strain evidence="1">WA1</strain>
    </source>
</reference>
<proteinExistence type="predicted"/>
<dbReference type="GeneID" id="94338000"/>
<gene>
    <name evidence="1" type="ORF">BdWA1_003703</name>
</gene>
<name>A0AAD9UMK3_9APIC</name>
<dbReference type="RefSeq" id="XP_067801658.1">
    <property type="nucleotide sequence ID" value="XM_067948713.1"/>
</dbReference>
<dbReference type="Proteomes" id="UP001214638">
    <property type="component" value="Unassembled WGS sequence"/>
</dbReference>